<sequence length="111" mass="12234">MNSVLILFCVFTCVYAKAMQNTIELIPNTQTAFATDPLIQRSPEDEFKTDPPVICKITTVCAWSLYNPKTQEVERASINPTCICGPGKICKVVSVNLAAHITHSRCVSSEQ</sequence>
<gene>
    <name evidence="2" type="ORF">APLA_LOCUS7500</name>
</gene>
<protein>
    <submittedName>
        <fullName evidence="2">Uncharacterized protein</fullName>
    </submittedName>
</protein>
<feature type="signal peptide" evidence="1">
    <location>
        <begin position="1"/>
        <end position="16"/>
    </location>
</feature>
<name>A0A8S0ZQM1_ARCPL</name>
<comment type="caution">
    <text evidence="2">The sequence shown here is derived from an EMBL/GenBank/DDBJ whole genome shotgun (WGS) entry which is preliminary data.</text>
</comment>
<dbReference type="OrthoDB" id="6138663at2759"/>
<keyword evidence="1" id="KW-0732">Signal</keyword>
<evidence type="ECO:0000313" key="2">
    <source>
        <dbReference type="EMBL" id="CAB3236679.1"/>
    </source>
</evidence>
<feature type="chain" id="PRO_5035856040" evidence="1">
    <location>
        <begin position="17"/>
        <end position="111"/>
    </location>
</feature>
<reference evidence="2 3" key="1">
    <citation type="submission" date="2020-04" db="EMBL/GenBank/DDBJ databases">
        <authorList>
            <person name="Wallbank WR R."/>
            <person name="Pardo Diaz C."/>
            <person name="Kozak K."/>
            <person name="Martin S."/>
            <person name="Jiggins C."/>
            <person name="Moest M."/>
            <person name="Warren A I."/>
            <person name="Byers J.R.P. K."/>
            <person name="Montejo-Kovacevich G."/>
            <person name="Yen C E."/>
        </authorList>
    </citation>
    <scope>NUCLEOTIDE SEQUENCE [LARGE SCALE GENOMIC DNA]</scope>
</reference>
<dbReference type="AlphaFoldDB" id="A0A8S0ZQM1"/>
<evidence type="ECO:0000313" key="3">
    <source>
        <dbReference type="Proteomes" id="UP000494256"/>
    </source>
</evidence>
<dbReference type="EMBL" id="CADEBD010000302">
    <property type="protein sequence ID" value="CAB3236679.1"/>
    <property type="molecule type" value="Genomic_DNA"/>
</dbReference>
<accession>A0A8S0ZQM1</accession>
<proteinExistence type="predicted"/>
<dbReference type="Proteomes" id="UP000494256">
    <property type="component" value="Unassembled WGS sequence"/>
</dbReference>
<organism evidence="2 3">
    <name type="scientific">Arctia plantaginis</name>
    <name type="common">Wood tiger moth</name>
    <name type="synonym">Phalaena plantaginis</name>
    <dbReference type="NCBI Taxonomy" id="874455"/>
    <lineage>
        <taxon>Eukaryota</taxon>
        <taxon>Metazoa</taxon>
        <taxon>Ecdysozoa</taxon>
        <taxon>Arthropoda</taxon>
        <taxon>Hexapoda</taxon>
        <taxon>Insecta</taxon>
        <taxon>Pterygota</taxon>
        <taxon>Neoptera</taxon>
        <taxon>Endopterygota</taxon>
        <taxon>Lepidoptera</taxon>
        <taxon>Glossata</taxon>
        <taxon>Ditrysia</taxon>
        <taxon>Noctuoidea</taxon>
        <taxon>Erebidae</taxon>
        <taxon>Arctiinae</taxon>
        <taxon>Arctia</taxon>
    </lineage>
</organism>
<evidence type="ECO:0000256" key="1">
    <source>
        <dbReference type="SAM" id="SignalP"/>
    </source>
</evidence>